<dbReference type="PRINTS" id="PR00080">
    <property type="entry name" value="SDRFAMILY"/>
</dbReference>
<dbReference type="InterPro" id="IPR002347">
    <property type="entry name" value="SDR_fam"/>
</dbReference>
<evidence type="ECO:0000256" key="3">
    <source>
        <dbReference type="RuleBase" id="RU000363"/>
    </source>
</evidence>
<evidence type="ECO:0000256" key="2">
    <source>
        <dbReference type="ARBA" id="ARBA00023002"/>
    </source>
</evidence>
<accession>A0A2T0SGS3</accession>
<feature type="domain" description="Ketoreductase" evidence="4">
    <location>
        <begin position="2"/>
        <end position="167"/>
    </location>
</feature>
<proteinExistence type="inferred from homology"/>
<dbReference type="EMBL" id="PVTF01000020">
    <property type="protein sequence ID" value="PRY32612.1"/>
    <property type="molecule type" value="Genomic_DNA"/>
</dbReference>
<name>A0A2T0SGS3_9PSEU</name>
<keyword evidence="6" id="KW-1185">Reference proteome</keyword>
<dbReference type="AlphaFoldDB" id="A0A2T0SGS3"/>
<dbReference type="InterPro" id="IPR057326">
    <property type="entry name" value="KR_dom"/>
</dbReference>
<dbReference type="GO" id="GO:0016491">
    <property type="term" value="F:oxidoreductase activity"/>
    <property type="evidence" value="ECO:0007669"/>
    <property type="project" value="UniProtKB-KW"/>
</dbReference>
<protein>
    <recommendedName>
        <fullName evidence="4">Ketoreductase domain-containing protein</fullName>
    </recommendedName>
</protein>
<organism evidence="5 6">
    <name type="scientific">Umezawaea tangerina</name>
    <dbReference type="NCBI Taxonomy" id="84725"/>
    <lineage>
        <taxon>Bacteria</taxon>
        <taxon>Bacillati</taxon>
        <taxon>Actinomycetota</taxon>
        <taxon>Actinomycetes</taxon>
        <taxon>Pseudonocardiales</taxon>
        <taxon>Pseudonocardiaceae</taxon>
        <taxon>Umezawaea</taxon>
    </lineage>
</organism>
<dbReference type="GO" id="GO:0016020">
    <property type="term" value="C:membrane"/>
    <property type="evidence" value="ECO:0007669"/>
    <property type="project" value="TreeGrafter"/>
</dbReference>
<evidence type="ECO:0000313" key="6">
    <source>
        <dbReference type="Proteomes" id="UP000239494"/>
    </source>
</evidence>
<dbReference type="PANTHER" id="PTHR44196">
    <property type="entry name" value="DEHYDROGENASE/REDUCTASE SDR FAMILY MEMBER 7B"/>
    <property type="match status" value="1"/>
</dbReference>
<keyword evidence="2" id="KW-0560">Oxidoreductase</keyword>
<sequence length="261" mass="27601">MPTALVTGATVGLGAAFARRLAAEGHDLVLVARTAPQLEELAEKLTARHGVAVEVLAADLSDAGQRAAVEKRLADPARPVDLLVNNAGFASAGEFLTMDVDRLQAQLDVNVTSVLRLTKAAVPGMVDRGRGAVVNVSSVASFLPGRGTTYSAEKSWVTVFSEGISMSIEATGSPVRVMALCPGFVRTEFHRRASIDMSTTPDLMWLDADRVVHDCLADLRGGKPLSIPGLQYKAIVTASRLIPRSLLRKAASRFAGGRGRT</sequence>
<comment type="similarity">
    <text evidence="1 3">Belongs to the short-chain dehydrogenases/reductases (SDR) family.</text>
</comment>
<gene>
    <name evidence="5" type="ORF">CLV43_12031</name>
</gene>
<dbReference type="InterPro" id="IPR036291">
    <property type="entry name" value="NAD(P)-bd_dom_sf"/>
</dbReference>
<dbReference type="PRINTS" id="PR00081">
    <property type="entry name" value="GDHRDH"/>
</dbReference>
<dbReference type="CDD" id="cd05233">
    <property type="entry name" value="SDR_c"/>
    <property type="match status" value="1"/>
</dbReference>
<evidence type="ECO:0000313" key="5">
    <source>
        <dbReference type="EMBL" id="PRY32612.1"/>
    </source>
</evidence>
<reference evidence="5 6" key="1">
    <citation type="submission" date="2018-03" db="EMBL/GenBank/DDBJ databases">
        <title>Genomic Encyclopedia of Archaeal and Bacterial Type Strains, Phase II (KMG-II): from individual species to whole genera.</title>
        <authorList>
            <person name="Goeker M."/>
        </authorList>
    </citation>
    <scope>NUCLEOTIDE SEQUENCE [LARGE SCALE GENOMIC DNA]</scope>
    <source>
        <strain evidence="5 6">DSM 44720</strain>
    </source>
</reference>
<dbReference type="RefSeq" id="WP_106196037.1">
    <property type="nucleotide sequence ID" value="NZ_PVTF01000020.1"/>
</dbReference>
<dbReference type="OrthoDB" id="9810734at2"/>
<comment type="caution">
    <text evidence="5">The sequence shown here is derived from an EMBL/GenBank/DDBJ whole genome shotgun (WGS) entry which is preliminary data.</text>
</comment>
<dbReference type="SUPFAM" id="SSF51735">
    <property type="entry name" value="NAD(P)-binding Rossmann-fold domains"/>
    <property type="match status" value="1"/>
</dbReference>
<evidence type="ECO:0000259" key="4">
    <source>
        <dbReference type="SMART" id="SM00822"/>
    </source>
</evidence>
<dbReference type="PANTHER" id="PTHR44196:SF2">
    <property type="entry name" value="SHORT-CHAIN DEHYDROGENASE-RELATED"/>
    <property type="match status" value="1"/>
</dbReference>
<evidence type="ECO:0000256" key="1">
    <source>
        <dbReference type="ARBA" id="ARBA00006484"/>
    </source>
</evidence>
<dbReference type="Gene3D" id="3.40.50.720">
    <property type="entry name" value="NAD(P)-binding Rossmann-like Domain"/>
    <property type="match status" value="1"/>
</dbReference>
<dbReference type="Pfam" id="PF00106">
    <property type="entry name" value="adh_short"/>
    <property type="match status" value="1"/>
</dbReference>
<dbReference type="SMART" id="SM00822">
    <property type="entry name" value="PKS_KR"/>
    <property type="match status" value="1"/>
</dbReference>
<dbReference type="Proteomes" id="UP000239494">
    <property type="component" value="Unassembled WGS sequence"/>
</dbReference>
<dbReference type="PIRSF" id="PIRSF000126">
    <property type="entry name" value="11-beta-HSD1"/>
    <property type="match status" value="1"/>
</dbReference>